<evidence type="ECO:0000256" key="7">
    <source>
        <dbReference type="PIRSR" id="PIRSR000429-1"/>
    </source>
</evidence>
<proteinExistence type="inferred from homology"/>
<dbReference type="RefSeq" id="WP_187577837.1">
    <property type="nucleotide sequence ID" value="NZ_CP060713.1"/>
</dbReference>
<evidence type="ECO:0000313" key="11">
    <source>
        <dbReference type="EMBL" id="QNN51994.1"/>
    </source>
</evidence>
<feature type="domain" description="Thiolase N-terminal" evidence="9">
    <location>
        <begin position="5"/>
        <end position="263"/>
    </location>
</feature>
<protein>
    <recommendedName>
        <fullName evidence="6">Probable acetyl-CoA acetyltransferase</fullName>
        <ecNumber evidence="2">2.3.1.9</ecNumber>
    </recommendedName>
    <alternativeName>
        <fullName evidence="5">Acetoacetyl-CoA thiolase</fullName>
    </alternativeName>
</protein>
<keyword evidence="4 8" id="KW-0012">Acyltransferase</keyword>
<sequence length="395" mass="40306">MSGSVIVAGARTPIGRLLGGLKDQSAADLGGVAIKAALAKAGVTGDQVEYVIMGQVIQAGAGQITARQAAVKGGIPMTVPSITINKVCLSGINAIALADQLIRAGEHEIVVAGGMESMTLAPHLLPKSREGYKYGDVAIVDSMAYDALYDQFTDQAMGALTEQCNAAAAGLTREEQDAFAARSHQRAAEAWKNGVFDDEVVPVEIPQRKGDPVVVSQDEGIRGDTTVESLGRLRPAFSKDGTITAGSASQISDGACAVVVMSKAKAEELGLEWLAEIGASGQVAGPDSTLQTQPSTAIRKAVEKEGISVSDLDLVEINEAFAAVGIVSARELGLDEDKVNVNGGAIALGHPVGMSGARIALHLALELKRRGGGTGAAALCGGGGQGDALILHVPA</sequence>
<organism evidence="11 12">
    <name type="scientific">Nocardioides mesophilus</name>
    <dbReference type="NCBI Taxonomy" id="433659"/>
    <lineage>
        <taxon>Bacteria</taxon>
        <taxon>Bacillati</taxon>
        <taxon>Actinomycetota</taxon>
        <taxon>Actinomycetes</taxon>
        <taxon>Propionibacteriales</taxon>
        <taxon>Nocardioidaceae</taxon>
        <taxon>Nocardioides</taxon>
    </lineage>
</organism>
<gene>
    <name evidence="11" type="ORF">H9L09_15950</name>
</gene>
<dbReference type="SUPFAM" id="SSF53901">
    <property type="entry name" value="Thiolase-like"/>
    <property type="match status" value="2"/>
</dbReference>
<dbReference type="PROSITE" id="PS00099">
    <property type="entry name" value="THIOLASE_3"/>
    <property type="match status" value="1"/>
</dbReference>
<evidence type="ECO:0000256" key="2">
    <source>
        <dbReference type="ARBA" id="ARBA00012705"/>
    </source>
</evidence>
<evidence type="ECO:0000256" key="5">
    <source>
        <dbReference type="ARBA" id="ARBA00030755"/>
    </source>
</evidence>
<feature type="active site" description="Proton acceptor" evidence="7">
    <location>
        <position position="350"/>
    </location>
</feature>
<evidence type="ECO:0000256" key="3">
    <source>
        <dbReference type="ARBA" id="ARBA00022679"/>
    </source>
</evidence>
<evidence type="ECO:0000256" key="8">
    <source>
        <dbReference type="RuleBase" id="RU003557"/>
    </source>
</evidence>
<dbReference type="FunFam" id="3.40.47.10:FF:000010">
    <property type="entry name" value="Acetyl-CoA acetyltransferase (Thiolase)"/>
    <property type="match status" value="1"/>
</dbReference>
<evidence type="ECO:0000256" key="1">
    <source>
        <dbReference type="ARBA" id="ARBA00010982"/>
    </source>
</evidence>
<dbReference type="InterPro" id="IPR020613">
    <property type="entry name" value="Thiolase_CS"/>
</dbReference>
<dbReference type="CDD" id="cd00751">
    <property type="entry name" value="thiolase"/>
    <property type="match status" value="1"/>
</dbReference>
<comment type="similarity">
    <text evidence="1 8">Belongs to the thiolase-like superfamily. Thiolase family.</text>
</comment>
<dbReference type="GO" id="GO:0003985">
    <property type="term" value="F:acetyl-CoA C-acetyltransferase activity"/>
    <property type="evidence" value="ECO:0007669"/>
    <property type="project" value="UniProtKB-EC"/>
</dbReference>
<keyword evidence="3 8" id="KW-0808">Transferase</keyword>
<name>A0A7G9R8R9_9ACTN</name>
<accession>A0A7G9R8R9</accession>
<feature type="active site" description="Acyl-thioester intermediate" evidence="7">
    <location>
        <position position="88"/>
    </location>
</feature>
<evidence type="ECO:0000259" key="10">
    <source>
        <dbReference type="Pfam" id="PF02803"/>
    </source>
</evidence>
<dbReference type="InterPro" id="IPR020615">
    <property type="entry name" value="Thiolase_acyl_enz_int_AS"/>
</dbReference>
<evidence type="ECO:0000256" key="6">
    <source>
        <dbReference type="ARBA" id="ARBA00040529"/>
    </source>
</evidence>
<evidence type="ECO:0000259" key="9">
    <source>
        <dbReference type="Pfam" id="PF00108"/>
    </source>
</evidence>
<dbReference type="Pfam" id="PF02803">
    <property type="entry name" value="Thiolase_C"/>
    <property type="match status" value="1"/>
</dbReference>
<dbReference type="PIRSF" id="PIRSF000429">
    <property type="entry name" value="Ac-CoA_Ac_transf"/>
    <property type="match status" value="1"/>
</dbReference>
<dbReference type="EMBL" id="CP060713">
    <property type="protein sequence ID" value="QNN51994.1"/>
    <property type="molecule type" value="Genomic_DNA"/>
</dbReference>
<dbReference type="Gene3D" id="3.40.47.10">
    <property type="match status" value="2"/>
</dbReference>
<dbReference type="KEGG" id="nmes:H9L09_15950"/>
<dbReference type="PANTHER" id="PTHR18919:SF107">
    <property type="entry name" value="ACETYL-COA ACETYLTRANSFERASE, CYTOSOLIC"/>
    <property type="match status" value="1"/>
</dbReference>
<dbReference type="Pfam" id="PF00108">
    <property type="entry name" value="Thiolase_N"/>
    <property type="match status" value="1"/>
</dbReference>
<dbReference type="NCBIfam" id="TIGR01930">
    <property type="entry name" value="AcCoA-C-Actrans"/>
    <property type="match status" value="1"/>
</dbReference>
<keyword evidence="12" id="KW-1185">Reference proteome</keyword>
<dbReference type="AlphaFoldDB" id="A0A7G9R8R9"/>
<evidence type="ECO:0000313" key="12">
    <source>
        <dbReference type="Proteomes" id="UP000515947"/>
    </source>
</evidence>
<dbReference type="InterPro" id="IPR020617">
    <property type="entry name" value="Thiolase_C"/>
</dbReference>
<feature type="domain" description="Thiolase C-terminal" evidence="10">
    <location>
        <begin position="272"/>
        <end position="392"/>
    </location>
</feature>
<dbReference type="PANTHER" id="PTHR18919">
    <property type="entry name" value="ACETYL-COA C-ACYLTRANSFERASE"/>
    <property type="match status" value="1"/>
</dbReference>
<dbReference type="PROSITE" id="PS00098">
    <property type="entry name" value="THIOLASE_1"/>
    <property type="match status" value="1"/>
</dbReference>
<dbReference type="PROSITE" id="PS00737">
    <property type="entry name" value="THIOLASE_2"/>
    <property type="match status" value="1"/>
</dbReference>
<evidence type="ECO:0000256" key="4">
    <source>
        <dbReference type="ARBA" id="ARBA00023315"/>
    </source>
</evidence>
<dbReference type="InterPro" id="IPR002155">
    <property type="entry name" value="Thiolase"/>
</dbReference>
<dbReference type="InterPro" id="IPR020610">
    <property type="entry name" value="Thiolase_AS"/>
</dbReference>
<dbReference type="InterPro" id="IPR020616">
    <property type="entry name" value="Thiolase_N"/>
</dbReference>
<reference evidence="11 12" key="1">
    <citation type="submission" date="2020-08" db="EMBL/GenBank/DDBJ databases">
        <title>Genome sequence of Nocardioides mesophilus KACC 16243T.</title>
        <authorList>
            <person name="Hyun D.-W."/>
            <person name="Bae J.-W."/>
        </authorList>
    </citation>
    <scope>NUCLEOTIDE SEQUENCE [LARGE SCALE GENOMIC DNA]</scope>
    <source>
        <strain evidence="11 12">KACC 16243</strain>
    </source>
</reference>
<dbReference type="EC" id="2.3.1.9" evidence="2"/>
<dbReference type="InterPro" id="IPR016039">
    <property type="entry name" value="Thiolase-like"/>
</dbReference>
<feature type="active site" description="Proton acceptor" evidence="7">
    <location>
        <position position="380"/>
    </location>
</feature>
<dbReference type="Proteomes" id="UP000515947">
    <property type="component" value="Chromosome"/>
</dbReference>